<dbReference type="AlphaFoldDB" id="A0A0D2MF55"/>
<accession>A0A0D2MF55</accession>
<organism evidence="1 2">
    <name type="scientific">Hypholoma sublateritium (strain FD-334 SS-4)</name>
    <dbReference type="NCBI Taxonomy" id="945553"/>
    <lineage>
        <taxon>Eukaryota</taxon>
        <taxon>Fungi</taxon>
        <taxon>Dikarya</taxon>
        <taxon>Basidiomycota</taxon>
        <taxon>Agaricomycotina</taxon>
        <taxon>Agaricomycetes</taxon>
        <taxon>Agaricomycetidae</taxon>
        <taxon>Agaricales</taxon>
        <taxon>Agaricineae</taxon>
        <taxon>Strophariaceae</taxon>
        <taxon>Hypholoma</taxon>
    </lineage>
</organism>
<gene>
    <name evidence="1" type="ORF">HYPSUDRAFT_41359</name>
</gene>
<keyword evidence="2" id="KW-1185">Reference proteome</keyword>
<name>A0A0D2MF55_HYPSF</name>
<evidence type="ECO:0000313" key="2">
    <source>
        <dbReference type="Proteomes" id="UP000054270"/>
    </source>
</evidence>
<dbReference type="Proteomes" id="UP000054270">
    <property type="component" value="Unassembled WGS sequence"/>
</dbReference>
<sequence length="98" mass="11143">MKIRLRRLLTHFPRLLPANCVDFVGPLSSPLAAHARSLQFASMKILLLMHLTLFFVLPDHRCRRPRHLQAVDPRSPTAGRLDENPPAHALDLLLALLR</sequence>
<protein>
    <submittedName>
        <fullName evidence="1">Uncharacterized protein</fullName>
    </submittedName>
</protein>
<evidence type="ECO:0000313" key="1">
    <source>
        <dbReference type="EMBL" id="KJA22188.1"/>
    </source>
</evidence>
<reference evidence="2" key="1">
    <citation type="submission" date="2014-04" db="EMBL/GenBank/DDBJ databases">
        <title>Evolutionary Origins and Diversification of the Mycorrhizal Mutualists.</title>
        <authorList>
            <consortium name="DOE Joint Genome Institute"/>
            <consortium name="Mycorrhizal Genomics Consortium"/>
            <person name="Kohler A."/>
            <person name="Kuo A."/>
            <person name="Nagy L.G."/>
            <person name="Floudas D."/>
            <person name="Copeland A."/>
            <person name="Barry K.W."/>
            <person name="Cichocki N."/>
            <person name="Veneault-Fourrey C."/>
            <person name="LaButti K."/>
            <person name="Lindquist E.A."/>
            <person name="Lipzen A."/>
            <person name="Lundell T."/>
            <person name="Morin E."/>
            <person name="Murat C."/>
            <person name="Riley R."/>
            <person name="Ohm R."/>
            <person name="Sun H."/>
            <person name="Tunlid A."/>
            <person name="Henrissat B."/>
            <person name="Grigoriev I.V."/>
            <person name="Hibbett D.S."/>
            <person name="Martin F."/>
        </authorList>
    </citation>
    <scope>NUCLEOTIDE SEQUENCE [LARGE SCALE GENOMIC DNA]</scope>
    <source>
        <strain evidence="2">FD-334 SS-4</strain>
    </source>
</reference>
<proteinExistence type="predicted"/>
<dbReference type="EMBL" id="KN817552">
    <property type="protein sequence ID" value="KJA22188.1"/>
    <property type="molecule type" value="Genomic_DNA"/>
</dbReference>